<dbReference type="InterPro" id="IPR020472">
    <property type="entry name" value="WD40_PAC1"/>
</dbReference>
<feature type="compositionally biased region" description="Basic and acidic residues" evidence="4">
    <location>
        <begin position="993"/>
        <end position="1004"/>
    </location>
</feature>
<dbReference type="InterPro" id="IPR016024">
    <property type="entry name" value="ARM-type_fold"/>
</dbReference>
<feature type="repeat" description="WD" evidence="3">
    <location>
        <begin position="518"/>
        <end position="551"/>
    </location>
</feature>
<dbReference type="PRINTS" id="PR00320">
    <property type="entry name" value="GPROTEINBRPT"/>
</dbReference>
<dbReference type="EMBL" id="DS985241">
    <property type="protein sequence ID" value="EDV29798.1"/>
    <property type="molecule type" value="Genomic_DNA"/>
</dbReference>
<keyword evidence="6" id="KW-1185">Reference proteome</keyword>
<dbReference type="HOGENOM" id="CLU_250921_0_0_1"/>
<feature type="repeat" description="WD" evidence="3">
    <location>
        <begin position="231"/>
        <end position="263"/>
    </location>
</feature>
<evidence type="ECO:0000256" key="4">
    <source>
        <dbReference type="SAM" id="MobiDB-lite"/>
    </source>
</evidence>
<keyword evidence="1 3" id="KW-0853">WD repeat</keyword>
<organism evidence="5 6">
    <name type="scientific">Trichoplax adhaerens</name>
    <name type="common">Trichoplax reptans</name>
    <dbReference type="NCBI Taxonomy" id="10228"/>
    <lineage>
        <taxon>Eukaryota</taxon>
        <taxon>Metazoa</taxon>
        <taxon>Placozoa</taxon>
        <taxon>Uniplacotomia</taxon>
        <taxon>Trichoplacea</taxon>
        <taxon>Trichoplacidae</taxon>
        <taxon>Trichoplax</taxon>
    </lineage>
</organism>
<dbReference type="PANTHER" id="PTHR45532:SF1">
    <property type="entry name" value="WD REPEAT-CONTAINING PROTEIN 97"/>
    <property type="match status" value="1"/>
</dbReference>
<feature type="region of interest" description="Disordered" evidence="4">
    <location>
        <begin position="822"/>
        <end position="841"/>
    </location>
</feature>
<dbReference type="CTD" id="6749474"/>
<dbReference type="PROSITE" id="PS50082">
    <property type="entry name" value="WD_REPEATS_2"/>
    <property type="match status" value="4"/>
</dbReference>
<sequence>MEDKPDTSRSTSVLSSRSKESEIIKTPWYYWNVIRKAVLSKTKPKPSNITIVHGVQQVGNIYADDIVYRVIFNINIKSHIILDSTGFHLYRKTGLKEFYKLPTLITDFLYAPDVNQYVGWCHDRKLKVLNDNFEVISTAKSPDRIACAKYNETTNELLTGGVGNITIWTFRHSARHLVPSQVIQDQLNQKDTVELLAMEQTASRSQRCFGAVNNSVMIFYTRKNQHIGTLKDIHIKKITCMIFYDPLKNLVTAGKDGSVKVWDNNYNLRLVFVGHSDEVTCLSSYPFGPYIVSGSRDTTMRVWSLETFDEADKIVNDGPVEGLWSRGGFDYMLSFTSWGVHGWKSKHCHNVLAAIGSIVKNIKYFSHPKYPPRTFCIAADSAVRMIDTDEGDILSTLLMPMSVAILDIGYSHKTDLLFAATSDGKVVKCKPSTNPCQIIDSWQTSKGKDDIIIRLCAYDYSEDEKSKEGGWSYIATAIQAGTAGNETLPTISLVFGGRKNGLISMYDARDYGTPMYEIEGHGAEITGMEVNPLRDQIISSAKDNTVKVWRVHAFSEEKLVPIMLFYCGQLPHHLAVIDHRLMVAFHEPSKGDFSTVIYNVIHKNRNNHNAEDDHTEHITGLAACPKMKLFASSSMDGTVRIWDEYSQLQRVIKLNAKATGITFCSDRGDILVGIGSHVHKICHQDYLPDSYLRHMVVMQFPNVLKNRDVKQHYDYIETLPHMDKKRLQIAKPTAHVASEYVDVLDDEEALEQRMQRETKEKGYASIKAREEELDAITQGKLSVRPPKPKTKPNVNKVALKKYLDLFYNSIYYKKTKVTIESDDEDAYHSDSSSKDENSSFKIPQYPQTGFFRRPAKKQLIRYQLVDDAALAPDGYVPNSILARALFQDDDTDDENFWNDQNWELPQLTTEQLAFLDSRKTPVIAMIDKYNKSIMTKIPPDENESPDIPQSTSYYERLQKALRESNSPDVTDDSRNDTPISGDEDDPEIYPRTPVEKHLSRPLRDKLRKQYLKKKEETKKTPSPSPSPSPPPRIPSPEPPKRTLPNFIAQFQDDEWFQEAFPDIEDESFPKIESIEQFLDALMIKLKSPNNSTKVGILEAICTLLNQVDDPLEDKQFLIRALLAELRKDIVNTRDGKKIIIAALRALHKLGAESEKAYIAELLVQAASGDEEIRNIALTILYQLGLYDLHNMLIKEINSWDLKKKFLNNRDRKNQLNSFTESWLSTWIDKFSKHIEHYTITTSREAVKQSRKKRSNPNKIVKDISKVKFKDKAEEGNAQSFGFIVTDYLKKKAALLNFQPNNENVSDRPEISPDSTEIAAFITPLEAINYFCEFTREEELEKSRQESRRKSKEQETRKNAILALPKINVKPCLARIGETHVSACHPHREAMHTKVLPSTRESRHSGFTNALALRMNVMTLAPFANEDPQYYGYYKDNTLLILQSSQKYFVPSRSYTAAV</sequence>
<dbReference type="KEGG" id="tad:TRIADDRAFT_52562"/>
<feature type="compositionally biased region" description="Basic and acidic residues" evidence="4">
    <location>
        <begin position="826"/>
        <end position="838"/>
    </location>
</feature>
<accession>B3RJ42</accession>
<dbReference type="Proteomes" id="UP000009022">
    <property type="component" value="Unassembled WGS sequence"/>
</dbReference>
<keyword evidence="2" id="KW-0677">Repeat</keyword>
<evidence type="ECO:0000256" key="1">
    <source>
        <dbReference type="ARBA" id="ARBA00022574"/>
    </source>
</evidence>
<evidence type="ECO:0000313" key="6">
    <source>
        <dbReference type="Proteomes" id="UP000009022"/>
    </source>
</evidence>
<evidence type="ECO:0000313" key="5">
    <source>
        <dbReference type="EMBL" id="EDV29798.1"/>
    </source>
</evidence>
<dbReference type="PANTHER" id="PTHR45532">
    <property type="entry name" value="WD REPEAT-CONTAINING PROTEIN 97"/>
    <property type="match status" value="1"/>
</dbReference>
<dbReference type="SMART" id="SM00320">
    <property type="entry name" value="WD40"/>
    <property type="match status" value="5"/>
</dbReference>
<name>B3RJ42_TRIAD</name>
<dbReference type="Pfam" id="PF00400">
    <property type="entry name" value="WD40"/>
    <property type="match status" value="4"/>
</dbReference>
<dbReference type="InParanoid" id="B3RJ42"/>
<dbReference type="Gene3D" id="2.130.10.10">
    <property type="entry name" value="YVTN repeat-like/Quinoprotein amine dehydrogenase"/>
    <property type="match status" value="3"/>
</dbReference>
<dbReference type="InterPro" id="IPR036322">
    <property type="entry name" value="WD40_repeat_dom_sf"/>
</dbReference>
<dbReference type="OrthoDB" id="6262491at2759"/>
<feature type="repeat" description="WD" evidence="3">
    <location>
        <begin position="272"/>
        <end position="313"/>
    </location>
</feature>
<feature type="repeat" description="WD" evidence="3">
    <location>
        <begin position="611"/>
        <end position="643"/>
    </location>
</feature>
<dbReference type="STRING" id="10228.B3RJ42"/>
<dbReference type="FunCoup" id="B3RJ42">
    <property type="interactions" value="23"/>
</dbReference>
<dbReference type="GeneID" id="6749474"/>
<feature type="compositionally biased region" description="Pro residues" evidence="4">
    <location>
        <begin position="1022"/>
        <end position="1037"/>
    </location>
</feature>
<dbReference type="InterPro" id="IPR001680">
    <property type="entry name" value="WD40_rpt"/>
</dbReference>
<protein>
    <submittedName>
        <fullName evidence="5">Uncharacterized protein</fullName>
    </submittedName>
</protein>
<proteinExistence type="predicted"/>
<reference evidence="5 6" key="1">
    <citation type="journal article" date="2008" name="Nature">
        <title>The Trichoplax genome and the nature of placozoans.</title>
        <authorList>
            <person name="Srivastava M."/>
            <person name="Begovic E."/>
            <person name="Chapman J."/>
            <person name="Putnam N.H."/>
            <person name="Hellsten U."/>
            <person name="Kawashima T."/>
            <person name="Kuo A."/>
            <person name="Mitros T."/>
            <person name="Salamov A."/>
            <person name="Carpenter M.L."/>
            <person name="Signorovitch A.Y."/>
            <person name="Moreno M.A."/>
            <person name="Kamm K."/>
            <person name="Grimwood J."/>
            <person name="Schmutz J."/>
            <person name="Shapiro H."/>
            <person name="Grigoriev I.V."/>
            <person name="Buss L.W."/>
            <person name="Schierwater B."/>
            <person name="Dellaporta S.L."/>
            <person name="Rokhsar D.S."/>
        </authorList>
    </citation>
    <scope>NUCLEOTIDE SEQUENCE [LARGE SCALE GENOMIC DNA]</scope>
    <source>
        <strain evidence="5 6">Grell-BS-1999</strain>
    </source>
</reference>
<feature type="region of interest" description="Disordered" evidence="4">
    <location>
        <begin position="961"/>
        <end position="1043"/>
    </location>
</feature>
<dbReference type="InterPro" id="IPR015943">
    <property type="entry name" value="WD40/YVTN_repeat-like_dom_sf"/>
</dbReference>
<evidence type="ECO:0000256" key="2">
    <source>
        <dbReference type="ARBA" id="ARBA00022737"/>
    </source>
</evidence>
<dbReference type="PhylomeDB" id="B3RJ42"/>
<dbReference type="SUPFAM" id="SSF48371">
    <property type="entry name" value="ARM repeat"/>
    <property type="match status" value="1"/>
</dbReference>
<dbReference type="OMA" id="HCHPERE"/>
<gene>
    <name evidence="5" type="ORF">TRIADDRAFT_52562</name>
</gene>
<dbReference type="PROSITE" id="PS50294">
    <property type="entry name" value="WD_REPEATS_REGION"/>
    <property type="match status" value="4"/>
</dbReference>
<dbReference type="RefSeq" id="XP_002109000.1">
    <property type="nucleotide sequence ID" value="XM_002108964.1"/>
</dbReference>
<dbReference type="eggNOG" id="ENOG502QSKH">
    <property type="taxonomic scope" value="Eukaryota"/>
</dbReference>
<dbReference type="SUPFAM" id="SSF50978">
    <property type="entry name" value="WD40 repeat-like"/>
    <property type="match status" value="2"/>
</dbReference>
<evidence type="ECO:0000256" key="3">
    <source>
        <dbReference type="PROSITE-ProRule" id="PRU00221"/>
    </source>
</evidence>